<dbReference type="Proteomes" id="UP001215280">
    <property type="component" value="Unassembled WGS sequence"/>
</dbReference>
<evidence type="ECO:0000313" key="2">
    <source>
        <dbReference type="EMBL" id="KAJ7732204.1"/>
    </source>
</evidence>
<gene>
    <name evidence="2" type="ORF">DFH07DRAFT_780980</name>
</gene>
<organism evidence="2 3">
    <name type="scientific">Mycena maculata</name>
    <dbReference type="NCBI Taxonomy" id="230809"/>
    <lineage>
        <taxon>Eukaryota</taxon>
        <taxon>Fungi</taxon>
        <taxon>Dikarya</taxon>
        <taxon>Basidiomycota</taxon>
        <taxon>Agaricomycotina</taxon>
        <taxon>Agaricomycetes</taxon>
        <taxon>Agaricomycetidae</taxon>
        <taxon>Agaricales</taxon>
        <taxon>Marasmiineae</taxon>
        <taxon>Mycenaceae</taxon>
        <taxon>Mycena</taxon>
    </lineage>
</organism>
<comment type="caution">
    <text evidence="2">The sequence shown here is derived from an EMBL/GenBank/DDBJ whole genome shotgun (WGS) entry which is preliminary data.</text>
</comment>
<dbReference type="EMBL" id="JARJLG010000177">
    <property type="protein sequence ID" value="KAJ7732204.1"/>
    <property type="molecule type" value="Genomic_DNA"/>
</dbReference>
<sequence length="206" mass="22971">MGSPKSKPTATRPKARPKVSVSPLFYDIFNHDSVYPLGLHLLDPESIIDCACPKLKTCVINALPALRYLKRNVNFQDLDDQAHLFYAGINRIMERLYTLPREWYAFCVDEDTYPSDLSNLIKVIPPARNQVVFDPSDYDPLGRLFVNYDDSVPTDAQIRGFLKGLPPVPSMPPSLAAQPEASPSKAKAHAASPSVGYTSYSRRFLA</sequence>
<protein>
    <submittedName>
        <fullName evidence="2">Uncharacterized protein</fullName>
    </submittedName>
</protein>
<name>A0AAD7MVB3_9AGAR</name>
<feature type="compositionally biased region" description="Low complexity" evidence="1">
    <location>
        <begin position="181"/>
        <end position="192"/>
    </location>
</feature>
<reference evidence="2" key="1">
    <citation type="submission" date="2023-03" db="EMBL/GenBank/DDBJ databases">
        <title>Massive genome expansion in bonnet fungi (Mycena s.s.) driven by repeated elements and novel gene families across ecological guilds.</title>
        <authorList>
            <consortium name="Lawrence Berkeley National Laboratory"/>
            <person name="Harder C.B."/>
            <person name="Miyauchi S."/>
            <person name="Viragh M."/>
            <person name="Kuo A."/>
            <person name="Thoen E."/>
            <person name="Andreopoulos B."/>
            <person name="Lu D."/>
            <person name="Skrede I."/>
            <person name="Drula E."/>
            <person name="Henrissat B."/>
            <person name="Morin E."/>
            <person name="Kohler A."/>
            <person name="Barry K."/>
            <person name="LaButti K."/>
            <person name="Morin E."/>
            <person name="Salamov A."/>
            <person name="Lipzen A."/>
            <person name="Mereny Z."/>
            <person name="Hegedus B."/>
            <person name="Baldrian P."/>
            <person name="Stursova M."/>
            <person name="Weitz H."/>
            <person name="Taylor A."/>
            <person name="Grigoriev I.V."/>
            <person name="Nagy L.G."/>
            <person name="Martin F."/>
            <person name="Kauserud H."/>
        </authorList>
    </citation>
    <scope>NUCLEOTIDE SEQUENCE</scope>
    <source>
        <strain evidence="2">CBHHK188m</strain>
    </source>
</reference>
<keyword evidence="3" id="KW-1185">Reference proteome</keyword>
<dbReference type="AlphaFoldDB" id="A0AAD7MVB3"/>
<evidence type="ECO:0000313" key="3">
    <source>
        <dbReference type="Proteomes" id="UP001215280"/>
    </source>
</evidence>
<evidence type="ECO:0000256" key="1">
    <source>
        <dbReference type="SAM" id="MobiDB-lite"/>
    </source>
</evidence>
<accession>A0AAD7MVB3</accession>
<proteinExistence type="predicted"/>
<feature type="region of interest" description="Disordered" evidence="1">
    <location>
        <begin position="172"/>
        <end position="192"/>
    </location>
</feature>